<dbReference type="GO" id="GO:0019698">
    <property type="term" value="P:D-galacturonate catabolic process"/>
    <property type="evidence" value="ECO:0007669"/>
    <property type="project" value="TreeGrafter"/>
</dbReference>
<evidence type="ECO:0000256" key="3">
    <source>
        <dbReference type="ARBA" id="ARBA00022777"/>
    </source>
</evidence>
<dbReference type="SUPFAM" id="SSF53613">
    <property type="entry name" value="Ribokinase-like"/>
    <property type="match status" value="1"/>
</dbReference>
<evidence type="ECO:0000259" key="4">
    <source>
        <dbReference type="Pfam" id="PF00294"/>
    </source>
</evidence>
<dbReference type="GO" id="GO:0006974">
    <property type="term" value="P:DNA damage response"/>
    <property type="evidence" value="ECO:0007669"/>
    <property type="project" value="TreeGrafter"/>
</dbReference>
<dbReference type="InterPro" id="IPR011611">
    <property type="entry name" value="PfkB_dom"/>
</dbReference>
<dbReference type="PANTHER" id="PTHR43085:SF15">
    <property type="entry name" value="2-DEHYDRO-3-DEOXYGLUCONOKINASE"/>
    <property type="match status" value="1"/>
</dbReference>
<dbReference type="InterPro" id="IPR050306">
    <property type="entry name" value="PfkB_Carbo_kinase"/>
</dbReference>
<reference evidence="5" key="1">
    <citation type="submission" date="2018-06" db="EMBL/GenBank/DDBJ databases">
        <authorList>
            <person name="Zhirakovskaya E."/>
        </authorList>
    </citation>
    <scope>NUCLEOTIDE SEQUENCE</scope>
</reference>
<sequence length="228" mass="25237">MNTDCIACDANKLPGLYSIMTDEHGERTFNYWRQNSAARELFQTKGEIEFSPLAEFNIIYYSAISLAILPINVREVFLKWLSEQRLAGNIRVAFDSNYRPALWEGGKEARFWIEKAWGCCDIALPSADDEKSLFGDKDFEQTIKRLNGYGANFGVLKRGESGPLPLTPIGELPSFKPAEKIIDTTAAGDSFNGAFLGALLTGNSMKEAMLTGHECARKTVGFAGAFIK</sequence>
<proteinExistence type="inferred from homology"/>
<keyword evidence="3 5" id="KW-0418">Kinase</keyword>
<dbReference type="PROSITE" id="PS00584">
    <property type="entry name" value="PFKB_KINASES_2"/>
    <property type="match status" value="1"/>
</dbReference>
<evidence type="ECO:0000256" key="2">
    <source>
        <dbReference type="ARBA" id="ARBA00022679"/>
    </source>
</evidence>
<dbReference type="Pfam" id="PF00294">
    <property type="entry name" value="PfkB"/>
    <property type="match status" value="1"/>
</dbReference>
<organism evidence="5">
    <name type="scientific">hydrothermal vent metagenome</name>
    <dbReference type="NCBI Taxonomy" id="652676"/>
    <lineage>
        <taxon>unclassified sequences</taxon>
        <taxon>metagenomes</taxon>
        <taxon>ecological metagenomes</taxon>
    </lineage>
</organism>
<gene>
    <name evidence="5" type="ORF">MNBD_ALPHA11-1949</name>
</gene>
<evidence type="ECO:0000313" key="5">
    <source>
        <dbReference type="EMBL" id="VAW23299.1"/>
    </source>
</evidence>
<comment type="similarity">
    <text evidence="1">Belongs to the carbohydrate kinase PfkB family.</text>
</comment>
<dbReference type="GO" id="GO:0008673">
    <property type="term" value="F:2-dehydro-3-deoxygluconokinase activity"/>
    <property type="evidence" value="ECO:0007669"/>
    <property type="project" value="UniProtKB-EC"/>
</dbReference>
<dbReference type="InterPro" id="IPR002173">
    <property type="entry name" value="Carboh/pur_kinase_PfkB_CS"/>
</dbReference>
<dbReference type="GO" id="GO:0005829">
    <property type="term" value="C:cytosol"/>
    <property type="evidence" value="ECO:0007669"/>
    <property type="project" value="TreeGrafter"/>
</dbReference>
<keyword evidence="2 5" id="KW-0808">Transferase</keyword>
<evidence type="ECO:0000256" key="1">
    <source>
        <dbReference type="ARBA" id="ARBA00010688"/>
    </source>
</evidence>
<feature type="domain" description="Carbohydrate kinase PfkB" evidence="4">
    <location>
        <begin position="2"/>
        <end position="224"/>
    </location>
</feature>
<dbReference type="EMBL" id="UOEQ01000459">
    <property type="protein sequence ID" value="VAW23299.1"/>
    <property type="molecule type" value="Genomic_DNA"/>
</dbReference>
<name>A0A3B0UFP4_9ZZZZ</name>
<dbReference type="PANTHER" id="PTHR43085">
    <property type="entry name" value="HEXOKINASE FAMILY MEMBER"/>
    <property type="match status" value="1"/>
</dbReference>
<dbReference type="Gene3D" id="3.40.1190.20">
    <property type="match status" value="1"/>
</dbReference>
<protein>
    <submittedName>
        <fullName evidence="5">2-dehydro-3-deoxygluconokinase</fullName>
        <ecNumber evidence="5">2.7.1.45</ecNumber>
    </submittedName>
</protein>
<dbReference type="AlphaFoldDB" id="A0A3B0UFP4"/>
<dbReference type="InterPro" id="IPR029056">
    <property type="entry name" value="Ribokinase-like"/>
</dbReference>
<dbReference type="GO" id="GO:0042840">
    <property type="term" value="P:D-glucuronate catabolic process"/>
    <property type="evidence" value="ECO:0007669"/>
    <property type="project" value="TreeGrafter"/>
</dbReference>
<accession>A0A3B0UFP4</accession>
<dbReference type="EC" id="2.7.1.45" evidence="5"/>